<feature type="domain" description="Ice-binding protein C-terminal" evidence="3">
    <location>
        <begin position="224"/>
        <end position="242"/>
    </location>
</feature>
<dbReference type="OrthoDB" id="5432749at2"/>
<comment type="caution">
    <text evidence="4">The sequence shown here is derived from an EMBL/GenBank/DDBJ whole genome shotgun (WGS) entry which is preliminary data.</text>
</comment>
<feature type="compositionally biased region" description="Polar residues" evidence="1">
    <location>
        <begin position="136"/>
        <end position="150"/>
    </location>
</feature>
<dbReference type="Proteomes" id="UP000321822">
    <property type="component" value="Unassembled WGS sequence"/>
</dbReference>
<dbReference type="EMBL" id="VOLT01000008">
    <property type="protein sequence ID" value="TWX66331.1"/>
    <property type="molecule type" value="Genomic_DNA"/>
</dbReference>
<keyword evidence="5" id="KW-1185">Reference proteome</keyword>
<feature type="region of interest" description="Disordered" evidence="1">
    <location>
        <begin position="136"/>
        <end position="162"/>
    </location>
</feature>
<proteinExistence type="predicted"/>
<dbReference type="AlphaFoldDB" id="A0A5C6QC45"/>
<accession>A0A5C6QC45</accession>
<dbReference type="NCBIfam" id="TIGR02595">
    <property type="entry name" value="PEP_CTERM"/>
    <property type="match status" value="1"/>
</dbReference>
<evidence type="ECO:0000256" key="1">
    <source>
        <dbReference type="SAM" id="MobiDB-lite"/>
    </source>
</evidence>
<feature type="signal peptide" evidence="2">
    <location>
        <begin position="1"/>
        <end position="24"/>
    </location>
</feature>
<feature type="chain" id="PRO_5022946756" evidence="2">
    <location>
        <begin position="25"/>
        <end position="254"/>
    </location>
</feature>
<reference evidence="4 5" key="1">
    <citation type="submission" date="2019-07" db="EMBL/GenBank/DDBJ databases">
        <title>Genomes of sea-ice associated Colwellia species.</title>
        <authorList>
            <person name="Bowman J.P."/>
        </authorList>
    </citation>
    <scope>NUCLEOTIDE SEQUENCE [LARGE SCALE GENOMIC DNA]</scope>
    <source>
        <strain evidence="4 5">ACAM 459</strain>
    </source>
</reference>
<evidence type="ECO:0000313" key="5">
    <source>
        <dbReference type="Proteomes" id="UP000321822"/>
    </source>
</evidence>
<keyword evidence="2" id="KW-0732">Signal</keyword>
<dbReference type="Pfam" id="PF07589">
    <property type="entry name" value="PEP-CTERM"/>
    <property type="match status" value="1"/>
</dbReference>
<gene>
    <name evidence="4" type="ORF">ESZ36_15815</name>
</gene>
<evidence type="ECO:0000256" key="2">
    <source>
        <dbReference type="SAM" id="SignalP"/>
    </source>
</evidence>
<sequence length="254" mass="27748">MTLIKKIFKTLAVTALFSSANVLAADFLVDTTISDLQGDANGGWAYEIKKMYVQWADNDLITVDIYTNFVGYNNRTSAGNSRIVLGDLLIGTKGKSNPFDYAFVLSDRDSNLYSNSKYRTKHWDKKGNLTEIDSTLSSKDYHGSPSNTGTGEVMAGTTKGNSTEGDWSVNNYGWKTGKTDKISFSFNVNGIDAFQNASQLAFSWAMSCANDVVDGVVNVDRPTSVPEPTTLLLMLLALGFMAKSRNKKANDFSA</sequence>
<dbReference type="RefSeq" id="WP_146789651.1">
    <property type="nucleotide sequence ID" value="NZ_VOLT01000008.1"/>
</dbReference>
<evidence type="ECO:0000313" key="4">
    <source>
        <dbReference type="EMBL" id="TWX66331.1"/>
    </source>
</evidence>
<evidence type="ECO:0000259" key="3">
    <source>
        <dbReference type="Pfam" id="PF07589"/>
    </source>
</evidence>
<dbReference type="InterPro" id="IPR013424">
    <property type="entry name" value="Ice-binding_C"/>
</dbReference>
<protein>
    <submittedName>
        <fullName evidence="4">PEP-CTERM sorting domain-containing protein</fullName>
    </submittedName>
</protein>
<name>A0A5C6QC45_9GAMM</name>
<organism evidence="4 5">
    <name type="scientific">Colwellia demingiae</name>
    <dbReference type="NCBI Taxonomy" id="89401"/>
    <lineage>
        <taxon>Bacteria</taxon>
        <taxon>Pseudomonadati</taxon>
        <taxon>Pseudomonadota</taxon>
        <taxon>Gammaproteobacteria</taxon>
        <taxon>Alteromonadales</taxon>
        <taxon>Colwelliaceae</taxon>
        <taxon>Colwellia</taxon>
    </lineage>
</organism>